<keyword evidence="7" id="KW-1133">Transmembrane helix</keyword>
<evidence type="ECO:0000256" key="7">
    <source>
        <dbReference type="SAM" id="Phobius"/>
    </source>
</evidence>
<dbReference type="InterPro" id="IPR000719">
    <property type="entry name" value="Prot_kinase_dom"/>
</dbReference>
<evidence type="ECO:0000256" key="2">
    <source>
        <dbReference type="ARBA" id="ARBA00022741"/>
    </source>
</evidence>
<evidence type="ECO:0000313" key="10">
    <source>
        <dbReference type="Proteomes" id="UP001183246"/>
    </source>
</evidence>
<keyword evidence="2 5" id="KW-0547">Nucleotide-binding</keyword>
<dbReference type="PROSITE" id="PS00108">
    <property type="entry name" value="PROTEIN_KINASE_ST"/>
    <property type="match status" value="1"/>
</dbReference>
<feature type="compositionally biased region" description="Acidic residues" evidence="6">
    <location>
        <begin position="405"/>
        <end position="429"/>
    </location>
</feature>
<feature type="binding site" evidence="5">
    <location>
        <position position="52"/>
    </location>
    <ligand>
        <name>ATP</name>
        <dbReference type="ChEBI" id="CHEBI:30616"/>
    </ligand>
</feature>
<dbReference type="PANTHER" id="PTHR43289:SF34">
    <property type="entry name" value="SERINE_THREONINE-PROTEIN KINASE YBDM-RELATED"/>
    <property type="match status" value="1"/>
</dbReference>
<sequence length="613" mass="64514">MSSHETPSQFSPLGPTDPREVAGYRLQARLGSGGMGSVYLSYTRGGQPIAVKVVRAEFAEDPEFRRRFELEVRAARRVQGLYTVPVLDSNTEGAAPWLATAYVPGLSLSDVVRTYGPLPPETVLLLVGGVAEALQSVHAAGIIHRDLKPGNVLLAADGPKVIDFGIARAADVTALTGTDARVGTPSYMAPEQITGSSATPATDVFALGIITCYAATGTHPFGEGAAHAVMYRIVQDEPDLSRVPEQLRHLIHACLAKNPAARPTPAQVIEACRVLSPGQTLQRQESWLPAPVAAEVTQRLHNSPPLPAPPTPPAAAPSLPPTPPSTPPSTPPPPAFSPVPAPTGPQQPLRPQQSRRRMAVLLAATAVVAAMLGGVLAVQVLGDGDSETPEASSDDDGSTSTPGGGDEEQSPPEESEEPEEEPSGDESPDEGSTGPGDTSGDGDPNSPYEVISEGVGLDVVAPLYTPNTDVSGSNRCGGGNLTLVDLDEVRVQTALLSGGDVFGEYEFQYVHCGNPSLEGEGIEFHSEVFAGTIDSRDATPDECFEAAHAPTLPNVIPTDDILANQTLHEDMGICVKTTEDHLAMMWIERVTVDPYNEDLPSYTTSVTVWRVND</sequence>
<dbReference type="Gene3D" id="3.30.200.20">
    <property type="entry name" value="Phosphorylase Kinase, domain 1"/>
    <property type="match status" value="1"/>
</dbReference>
<name>A0ABU2ML99_9ACTN</name>
<dbReference type="CDD" id="cd14014">
    <property type="entry name" value="STKc_PknB_like"/>
    <property type="match status" value="1"/>
</dbReference>
<evidence type="ECO:0000256" key="1">
    <source>
        <dbReference type="ARBA" id="ARBA00022679"/>
    </source>
</evidence>
<proteinExistence type="predicted"/>
<comment type="caution">
    <text evidence="9">The sequence shown here is derived from an EMBL/GenBank/DDBJ whole genome shotgun (WGS) entry which is preliminary data.</text>
</comment>
<keyword evidence="1 9" id="KW-0808">Transferase</keyword>
<dbReference type="EMBL" id="JAVREL010000003">
    <property type="protein sequence ID" value="MDT0342378.1"/>
    <property type="molecule type" value="Genomic_DNA"/>
</dbReference>
<feature type="compositionally biased region" description="Acidic residues" evidence="6">
    <location>
        <begin position="384"/>
        <end position="397"/>
    </location>
</feature>
<evidence type="ECO:0000313" key="9">
    <source>
        <dbReference type="EMBL" id="MDT0342378.1"/>
    </source>
</evidence>
<feature type="transmembrane region" description="Helical" evidence="7">
    <location>
        <begin position="359"/>
        <end position="382"/>
    </location>
</feature>
<gene>
    <name evidence="9" type="ORF">RM590_07025</name>
</gene>
<feature type="region of interest" description="Disordered" evidence="6">
    <location>
        <begin position="300"/>
        <end position="355"/>
    </location>
</feature>
<dbReference type="RefSeq" id="WP_311703512.1">
    <property type="nucleotide sequence ID" value="NZ_JAVREL010000003.1"/>
</dbReference>
<dbReference type="PANTHER" id="PTHR43289">
    <property type="entry name" value="MITOGEN-ACTIVATED PROTEIN KINASE KINASE KINASE 20-RELATED"/>
    <property type="match status" value="1"/>
</dbReference>
<keyword evidence="7" id="KW-0812">Transmembrane</keyword>
<feature type="domain" description="Protein kinase" evidence="8">
    <location>
        <begin position="24"/>
        <end position="288"/>
    </location>
</feature>
<evidence type="ECO:0000256" key="4">
    <source>
        <dbReference type="ARBA" id="ARBA00022840"/>
    </source>
</evidence>
<dbReference type="Proteomes" id="UP001183246">
    <property type="component" value="Unassembled WGS sequence"/>
</dbReference>
<dbReference type="Pfam" id="PF00069">
    <property type="entry name" value="Pkinase"/>
    <property type="match status" value="1"/>
</dbReference>
<organism evidence="9 10">
    <name type="scientific">Streptomyces litchfieldiae</name>
    <dbReference type="NCBI Taxonomy" id="3075543"/>
    <lineage>
        <taxon>Bacteria</taxon>
        <taxon>Bacillati</taxon>
        <taxon>Actinomycetota</taxon>
        <taxon>Actinomycetes</taxon>
        <taxon>Kitasatosporales</taxon>
        <taxon>Streptomycetaceae</taxon>
        <taxon>Streptomyces</taxon>
    </lineage>
</organism>
<accession>A0ABU2ML99</accession>
<evidence type="ECO:0000256" key="3">
    <source>
        <dbReference type="ARBA" id="ARBA00022777"/>
    </source>
</evidence>
<dbReference type="GO" id="GO:0004674">
    <property type="term" value="F:protein serine/threonine kinase activity"/>
    <property type="evidence" value="ECO:0007669"/>
    <property type="project" value="UniProtKB-EC"/>
</dbReference>
<evidence type="ECO:0000256" key="6">
    <source>
        <dbReference type="SAM" id="MobiDB-lite"/>
    </source>
</evidence>
<dbReference type="InterPro" id="IPR008271">
    <property type="entry name" value="Ser/Thr_kinase_AS"/>
</dbReference>
<dbReference type="SMART" id="SM00220">
    <property type="entry name" value="S_TKc"/>
    <property type="match status" value="1"/>
</dbReference>
<dbReference type="Gene3D" id="1.10.510.10">
    <property type="entry name" value="Transferase(Phosphotransferase) domain 1"/>
    <property type="match status" value="1"/>
</dbReference>
<keyword evidence="7" id="KW-0472">Membrane</keyword>
<evidence type="ECO:0000256" key="5">
    <source>
        <dbReference type="PROSITE-ProRule" id="PRU10141"/>
    </source>
</evidence>
<evidence type="ECO:0000259" key="8">
    <source>
        <dbReference type="PROSITE" id="PS50011"/>
    </source>
</evidence>
<dbReference type="SUPFAM" id="SSF56112">
    <property type="entry name" value="Protein kinase-like (PK-like)"/>
    <property type="match status" value="1"/>
</dbReference>
<dbReference type="PROSITE" id="PS00107">
    <property type="entry name" value="PROTEIN_KINASE_ATP"/>
    <property type="match status" value="1"/>
</dbReference>
<dbReference type="InterPro" id="IPR017441">
    <property type="entry name" value="Protein_kinase_ATP_BS"/>
</dbReference>
<keyword evidence="4 5" id="KW-0067">ATP-binding</keyword>
<keyword evidence="3 9" id="KW-0418">Kinase</keyword>
<dbReference type="PROSITE" id="PS50011">
    <property type="entry name" value="PROTEIN_KINASE_DOM"/>
    <property type="match status" value="1"/>
</dbReference>
<feature type="compositionally biased region" description="Pro residues" evidence="6">
    <location>
        <begin position="304"/>
        <end position="345"/>
    </location>
</feature>
<feature type="region of interest" description="Disordered" evidence="6">
    <location>
        <begin position="383"/>
        <end position="450"/>
    </location>
</feature>
<dbReference type="InterPro" id="IPR011009">
    <property type="entry name" value="Kinase-like_dom_sf"/>
</dbReference>
<reference evidence="10" key="1">
    <citation type="submission" date="2023-07" db="EMBL/GenBank/DDBJ databases">
        <title>30 novel species of actinomycetes from the DSMZ collection.</title>
        <authorList>
            <person name="Nouioui I."/>
        </authorList>
    </citation>
    <scope>NUCLEOTIDE SEQUENCE [LARGE SCALE GENOMIC DNA]</scope>
    <source>
        <strain evidence="10">DSM 44938</strain>
    </source>
</reference>
<protein>
    <submittedName>
        <fullName evidence="9">Serine/threonine-protein kinase</fullName>
        <ecNumber evidence="9">2.7.11.1</ecNumber>
    </submittedName>
</protein>
<keyword evidence="10" id="KW-1185">Reference proteome</keyword>
<dbReference type="EC" id="2.7.11.1" evidence="9"/>